<evidence type="ECO:0000256" key="1">
    <source>
        <dbReference type="ARBA" id="ARBA00004533"/>
    </source>
</evidence>
<organism evidence="7 8">
    <name type="scientific">Phocaeicola faecium</name>
    <dbReference type="NCBI Taxonomy" id="2762213"/>
    <lineage>
        <taxon>Bacteria</taxon>
        <taxon>Pseudomonadati</taxon>
        <taxon>Bacteroidota</taxon>
        <taxon>Bacteroidia</taxon>
        <taxon>Bacteroidales</taxon>
        <taxon>Bacteroidaceae</taxon>
        <taxon>Phocaeicola</taxon>
    </lineage>
</organism>
<gene>
    <name evidence="7" type="ORF">H9626_07865</name>
</gene>
<keyword evidence="8" id="KW-1185">Reference proteome</keyword>
<evidence type="ECO:0000256" key="5">
    <source>
        <dbReference type="ARBA" id="ARBA00023136"/>
    </source>
</evidence>
<evidence type="ECO:0000256" key="3">
    <source>
        <dbReference type="ARBA" id="ARBA00022519"/>
    </source>
</evidence>
<evidence type="ECO:0000313" key="8">
    <source>
        <dbReference type="Proteomes" id="UP000616346"/>
    </source>
</evidence>
<keyword evidence="2" id="KW-1003">Cell membrane</keyword>
<reference evidence="7 8" key="1">
    <citation type="submission" date="2020-08" db="EMBL/GenBank/DDBJ databases">
        <title>A Genomic Blueprint of the Chicken Gut Microbiome.</title>
        <authorList>
            <person name="Gilroy R."/>
            <person name="Ravi A."/>
            <person name="Getino M."/>
            <person name="Pursley I."/>
            <person name="Horton D.L."/>
            <person name="Alikhan N.-F."/>
            <person name="Baker D."/>
            <person name="Gharbi K."/>
            <person name="Hall N."/>
            <person name="Watson M."/>
            <person name="Adriaenssens E.M."/>
            <person name="Foster-Nyarko E."/>
            <person name="Jarju S."/>
            <person name="Secka A."/>
            <person name="Antonio M."/>
            <person name="Oren A."/>
            <person name="Chaudhuri R."/>
            <person name="La Ragione R.M."/>
            <person name="Hildebrand F."/>
            <person name="Pallen M.J."/>
        </authorList>
    </citation>
    <scope>NUCLEOTIDE SEQUENCE [LARGE SCALE GENOMIC DNA]</scope>
    <source>
        <strain evidence="7 8">Sa1YUN3</strain>
    </source>
</reference>
<accession>A0ABR8VBG1</accession>
<dbReference type="PANTHER" id="PTHR30606">
    <property type="entry name" value="LIPID A BIOSYNTHESIS LAUROYL ACYLTRANSFERASE"/>
    <property type="match status" value="1"/>
</dbReference>
<keyword evidence="5" id="KW-0472">Membrane</keyword>
<dbReference type="CDD" id="cd07984">
    <property type="entry name" value="LPLAT_LABLAT-like"/>
    <property type="match status" value="1"/>
</dbReference>
<evidence type="ECO:0000256" key="6">
    <source>
        <dbReference type="ARBA" id="ARBA00023315"/>
    </source>
</evidence>
<evidence type="ECO:0000256" key="2">
    <source>
        <dbReference type="ARBA" id="ARBA00022475"/>
    </source>
</evidence>
<dbReference type="Pfam" id="PF03279">
    <property type="entry name" value="Lip_A_acyltrans"/>
    <property type="match status" value="1"/>
</dbReference>
<evidence type="ECO:0000313" key="7">
    <source>
        <dbReference type="EMBL" id="MBD8002129.1"/>
    </source>
</evidence>
<protein>
    <submittedName>
        <fullName evidence="7">Lysophospholipid acyltransferase family protein</fullName>
    </submittedName>
</protein>
<keyword evidence="4" id="KW-0808">Transferase</keyword>
<dbReference type="PANTHER" id="PTHR30606:SF10">
    <property type="entry name" value="PHOSPHATIDYLINOSITOL MANNOSIDE ACYLTRANSFERASE"/>
    <property type="match status" value="1"/>
</dbReference>
<proteinExistence type="predicted"/>
<dbReference type="Proteomes" id="UP000616346">
    <property type="component" value="Unassembled WGS sequence"/>
</dbReference>
<evidence type="ECO:0000256" key="4">
    <source>
        <dbReference type="ARBA" id="ARBA00022679"/>
    </source>
</evidence>
<comment type="caution">
    <text evidence="7">The sequence shown here is derived from an EMBL/GenBank/DDBJ whole genome shotgun (WGS) entry which is preliminary data.</text>
</comment>
<comment type="subcellular location">
    <subcellularLocation>
        <location evidence="1">Cell inner membrane</location>
    </subcellularLocation>
</comment>
<dbReference type="GO" id="GO:0016746">
    <property type="term" value="F:acyltransferase activity"/>
    <property type="evidence" value="ECO:0007669"/>
    <property type="project" value="UniProtKB-KW"/>
</dbReference>
<sequence length="304" mass="37057">MNFAYRILFAFLYLLSLLPLRLLYVVSDILFFPLFHWIKYRRKVVEKNLTECFPEKSPSEILKIEKDFYHFLCDYVVEVIKLFSISHEEMRRRMEFVGLDEVRANMEREGKKFCLLYLGHYCNWEYVASLSGWVSEMHGGQIYHLIYNRAFNELFLHLRGRFGGESILMKDTLRRIIELKQQPKKVMIGFISDQAPKIENMNHWTTFLNHDTSFFIGTERIGKQIDAAIYYVRVERIKRGYYRGTFELMSLHPKEYPDYELTDMYARRLEEQIRREPAYWLWTHKRWKRTKEQWLAWKENKHNP</sequence>
<dbReference type="InterPro" id="IPR004960">
    <property type="entry name" value="LipA_acyltrans"/>
</dbReference>
<dbReference type="EMBL" id="JACSPQ010000006">
    <property type="protein sequence ID" value="MBD8002129.1"/>
    <property type="molecule type" value="Genomic_DNA"/>
</dbReference>
<name>A0ABR8VBG1_9BACT</name>
<keyword evidence="3" id="KW-0997">Cell inner membrane</keyword>
<keyword evidence="6 7" id="KW-0012">Acyltransferase</keyword>
<dbReference type="RefSeq" id="WP_191710134.1">
    <property type="nucleotide sequence ID" value="NZ_JACSPQ010000006.1"/>
</dbReference>